<feature type="region of interest" description="Disordered" evidence="7">
    <location>
        <begin position="1"/>
        <end position="46"/>
    </location>
</feature>
<evidence type="ECO:0000256" key="5">
    <source>
        <dbReference type="ARBA" id="ARBA00022912"/>
    </source>
</evidence>
<evidence type="ECO:0000256" key="2">
    <source>
        <dbReference type="ARBA" id="ARBA00006575"/>
    </source>
</evidence>
<evidence type="ECO:0000256" key="7">
    <source>
        <dbReference type="SAM" id="MobiDB-lite"/>
    </source>
</evidence>
<dbReference type="PANTHER" id="PTHR12521:SF0">
    <property type="entry name" value="ADP-RIBOSE GLYCOHYDROLASE OARD1"/>
    <property type="match status" value="1"/>
</dbReference>
<evidence type="ECO:0000256" key="4">
    <source>
        <dbReference type="ARBA" id="ARBA00019744"/>
    </source>
</evidence>
<dbReference type="SUPFAM" id="SSF52949">
    <property type="entry name" value="Macro domain-like"/>
    <property type="match status" value="1"/>
</dbReference>
<dbReference type="InterPro" id="IPR002589">
    <property type="entry name" value="Macro_dom"/>
</dbReference>
<comment type="function">
    <text evidence="1">Highly specific phosphatase involved in the metabolism of ADP-ribose 1''-phosphate (Appr1p) which is produced as a consequence of tRNA splicing.</text>
</comment>
<proteinExistence type="inferred from homology"/>
<gene>
    <name evidence="9" type="ORF">K461DRAFT_282459</name>
</gene>
<keyword evidence="5" id="KW-0904">Protein phosphatase</keyword>
<dbReference type="InterPro" id="IPR043472">
    <property type="entry name" value="Macro_dom-like"/>
</dbReference>
<dbReference type="PANTHER" id="PTHR12521">
    <property type="entry name" value="PROTEIN C6ORF130"/>
    <property type="match status" value="1"/>
</dbReference>
<feature type="domain" description="Macro" evidence="8">
    <location>
        <begin position="37"/>
        <end position="271"/>
    </location>
</feature>
<feature type="region of interest" description="Disordered" evidence="7">
    <location>
        <begin position="107"/>
        <end position="177"/>
    </location>
</feature>
<evidence type="ECO:0000313" key="10">
    <source>
        <dbReference type="Proteomes" id="UP000799439"/>
    </source>
</evidence>
<keyword evidence="5" id="KW-0378">Hydrolase</keyword>
<dbReference type="AlphaFoldDB" id="A0A9P4MCQ0"/>
<organism evidence="9 10">
    <name type="scientific">Myriangium duriaei CBS 260.36</name>
    <dbReference type="NCBI Taxonomy" id="1168546"/>
    <lineage>
        <taxon>Eukaryota</taxon>
        <taxon>Fungi</taxon>
        <taxon>Dikarya</taxon>
        <taxon>Ascomycota</taxon>
        <taxon>Pezizomycotina</taxon>
        <taxon>Dothideomycetes</taxon>
        <taxon>Dothideomycetidae</taxon>
        <taxon>Myriangiales</taxon>
        <taxon>Myriangiaceae</taxon>
        <taxon>Myriangium</taxon>
    </lineage>
</organism>
<evidence type="ECO:0000313" key="9">
    <source>
        <dbReference type="EMBL" id="KAF2148980.1"/>
    </source>
</evidence>
<reference evidence="9" key="1">
    <citation type="journal article" date="2020" name="Stud. Mycol.">
        <title>101 Dothideomycetes genomes: a test case for predicting lifestyles and emergence of pathogens.</title>
        <authorList>
            <person name="Haridas S."/>
            <person name="Albert R."/>
            <person name="Binder M."/>
            <person name="Bloem J."/>
            <person name="Labutti K."/>
            <person name="Salamov A."/>
            <person name="Andreopoulos B."/>
            <person name="Baker S."/>
            <person name="Barry K."/>
            <person name="Bills G."/>
            <person name="Bluhm B."/>
            <person name="Cannon C."/>
            <person name="Castanera R."/>
            <person name="Culley D."/>
            <person name="Daum C."/>
            <person name="Ezra D."/>
            <person name="Gonzalez J."/>
            <person name="Henrissat B."/>
            <person name="Kuo A."/>
            <person name="Liang C."/>
            <person name="Lipzen A."/>
            <person name="Lutzoni F."/>
            <person name="Magnuson J."/>
            <person name="Mondo S."/>
            <person name="Nolan M."/>
            <person name="Ohm R."/>
            <person name="Pangilinan J."/>
            <person name="Park H.-J."/>
            <person name="Ramirez L."/>
            <person name="Alfaro M."/>
            <person name="Sun H."/>
            <person name="Tritt A."/>
            <person name="Yoshinaga Y."/>
            <person name="Zwiers L.-H."/>
            <person name="Turgeon B."/>
            <person name="Goodwin S."/>
            <person name="Spatafora J."/>
            <person name="Crous P."/>
            <person name="Grigoriev I."/>
        </authorList>
    </citation>
    <scope>NUCLEOTIDE SEQUENCE</scope>
    <source>
        <strain evidence="9">CBS 260.36</strain>
    </source>
</reference>
<evidence type="ECO:0000256" key="6">
    <source>
        <dbReference type="ARBA" id="ARBA00034427"/>
    </source>
</evidence>
<dbReference type="OrthoDB" id="2155246at2759"/>
<dbReference type="InterPro" id="IPR050892">
    <property type="entry name" value="ADP-ribose_metab_enzymes"/>
</dbReference>
<comment type="caution">
    <text evidence="9">The sequence shown here is derived from an EMBL/GenBank/DDBJ whole genome shotgun (WGS) entry which is preliminary data.</text>
</comment>
<protein>
    <recommendedName>
        <fullName evidence="4">ADP-ribose 1''-phosphate phosphatase</fullName>
        <ecNumber evidence="3">3.1.3.84</ecNumber>
    </recommendedName>
</protein>
<name>A0A9P4MCQ0_9PEZI</name>
<dbReference type="GO" id="GO:0004721">
    <property type="term" value="F:phosphoprotein phosphatase activity"/>
    <property type="evidence" value="ECO:0007669"/>
    <property type="project" value="UniProtKB-KW"/>
</dbReference>
<feature type="compositionally biased region" description="Pro residues" evidence="7">
    <location>
        <begin position="33"/>
        <end position="44"/>
    </location>
</feature>
<keyword evidence="10" id="KW-1185">Reference proteome</keyword>
<evidence type="ECO:0000256" key="1">
    <source>
        <dbReference type="ARBA" id="ARBA00002432"/>
    </source>
</evidence>
<dbReference type="EMBL" id="ML996092">
    <property type="protein sequence ID" value="KAF2148980.1"/>
    <property type="molecule type" value="Genomic_DNA"/>
</dbReference>
<dbReference type="EC" id="3.1.3.84" evidence="3"/>
<evidence type="ECO:0000259" key="8">
    <source>
        <dbReference type="PROSITE" id="PS51154"/>
    </source>
</evidence>
<comment type="catalytic activity">
    <reaction evidence="6">
        <text>ADP-alpha-D-ribose 1''-phosphate + H2O = ADP-D-ribose + phosphate</text>
        <dbReference type="Rhea" id="RHEA:25029"/>
        <dbReference type="ChEBI" id="CHEBI:15377"/>
        <dbReference type="ChEBI" id="CHEBI:43474"/>
        <dbReference type="ChEBI" id="CHEBI:57967"/>
        <dbReference type="ChEBI" id="CHEBI:58753"/>
        <dbReference type="EC" id="3.1.3.84"/>
    </reaction>
</comment>
<sequence>MTKRKLPPSCVNPFEAAKRPHRRQPGTTRNASPPTPAAPLPPAATNPFLITEEKGDIFSAPPGTLLIHACNCVGHWGAGIAAAFKQRYPAAYTAMKAHCATHGRKALPGTGQLITPEPAAEKDDADGEGEVEGGGADKHTEDEGDSPTATTGRDDTGGKRSGVATATGSSGKGKVTGKRHFVGNLYTSENIGARKDSKAKILANTGPAMRDLLQQVAAWNEAQDENRVEQIWMCKINSGLFGVKWEDTKRVLESIERPEGDVPAEIKVVSP</sequence>
<comment type="similarity">
    <text evidence="2">Belongs to the POA1 family.</text>
</comment>
<dbReference type="PROSITE" id="PS51154">
    <property type="entry name" value="MACRO"/>
    <property type="match status" value="1"/>
</dbReference>
<accession>A0A9P4MCQ0</accession>
<dbReference type="Gene3D" id="3.40.220.10">
    <property type="entry name" value="Leucine Aminopeptidase, subunit E, domain 1"/>
    <property type="match status" value="1"/>
</dbReference>
<dbReference type="Proteomes" id="UP000799439">
    <property type="component" value="Unassembled WGS sequence"/>
</dbReference>
<evidence type="ECO:0000256" key="3">
    <source>
        <dbReference type="ARBA" id="ARBA00012983"/>
    </source>
</evidence>
<dbReference type="GO" id="GO:0140291">
    <property type="term" value="P:peptidyl-glutamate ADP-deribosylation"/>
    <property type="evidence" value="ECO:0007669"/>
    <property type="project" value="TreeGrafter"/>
</dbReference>